<evidence type="ECO:0000313" key="2">
    <source>
        <dbReference type="Proteomes" id="UP001472677"/>
    </source>
</evidence>
<comment type="caution">
    <text evidence="1">The sequence shown here is derived from an EMBL/GenBank/DDBJ whole genome shotgun (WGS) entry which is preliminary data.</text>
</comment>
<gene>
    <name evidence="1" type="ORF">V6N12_067465</name>
</gene>
<sequence length="119" mass="12824">MSISSGEISSSSFQSKQFIRDLVIKCNIRFPKSNPGHIRRPPPNEMSLKSVPLTSILDPKNLSGMKLSGFSHMLGSLPMAHALTNTCEPSETLKPQRSASVPALQGLKMGQQGASEGFI</sequence>
<proteinExistence type="predicted"/>
<dbReference type="Proteomes" id="UP001472677">
    <property type="component" value="Unassembled WGS sequence"/>
</dbReference>
<organism evidence="1 2">
    <name type="scientific">Hibiscus sabdariffa</name>
    <name type="common">roselle</name>
    <dbReference type="NCBI Taxonomy" id="183260"/>
    <lineage>
        <taxon>Eukaryota</taxon>
        <taxon>Viridiplantae</taxon>
        <taxon>Streptophyta</taxon>
        <taxon>Embryophyta</taxon>
        <taxon>Tracheophyta</taxon>
        <taxon>Spermatophyta</taxon>
        <taxon>Magnoliopsida</taxon>
        <taxon>eudicotyledons</taxon>
        <taxon>Gunneridae</taxon>
        <taxon>Pentapetalae</taxon>
        <taxon>rosids</taxon>
        <taxon>malvids</taxon>
        <taxon>Malvales</taxon>
        <taxon>Malvaceae</taxon>
        <taxon>Malvoideae</taxon>
        <taxon>Hibiscus</taxon>
    </lineage>
</organism>
<keyword evidence="2" id="KW-1185">Reference proteome</keyword>
<evidence type="ECO:0000313" key="1">
    <source>
        <dbReference type="EMBL" id="KAK8503074.1"/>
    </source>
</evidence>
<name>A0ABR2B7Z0_9ROSI</name>
<accession>A0ABR2B7Z0</accession>
<dbReference type="EMBL" id="JBBPBM010000154">
    <property type="protein sequence ID" value="KAK8503074.1"/>
    <property type="molecule type" value="Genomic_DNA"/>
</dbReference>
<protein>
    <submittedName>
        <fullName evidence="1">Uncharacterized protein</fullName>
    </submittedName>
</protein>
<reference evidence="1 2" key="1">
    <citation type="journal article" date="2024" name="G3 (Bethesda)">
        <title>Genome assembly of Hibiscus sabdariffa L. provides insights into metabolisms of medicinal natural products.</title>
        <authorList>
            <person name="Kim T."/>
        </authorList>
    </citation>
    <scope>NUCLEOTIDE SEQUENCE [LARGE SCALE GENOMIC DNA]</scope>
    <source>
        <strain evidence="1">TK-2024</strain>
        <tissue evidence="1">Old leaves</tissue>
    </source>
</reference>